<dbReference type="Gene3D" id="3.40.630.10">
    <property type="entry name" value="Zn peptidases"/>
    <property type="match status" value="1"/>
</dbReference>
<evidence type="ECO:0000256" key="3">
    <source>
        <dbReference type="ARBA" id="ARBA00006247"/>
    </source>
</evidence>
<dbReference type="AlphaFoldDB" id="A0A2C7AHB1"/>
<feature type="domain" description="Peptidase M20 dimerisation" evidence="8">
    <location>
        <begin position="208"/>
        <end position="320"/>
    </location>
</feature>
<evidence type="ECO:0000256" key="4">
    <source>
        <dbReference type="ARBA" id="ARBA00022723"/>
    </source>
</evidence>
<organism evidence="9 10">
    <name type="scientific">Teichococcus rhizosphaerae</name>
    <dbReference type="NCBI Taxonomy" id="1335062"/>
    <lineage>
        <taxon>Bacteria</taxon>
        <taxon>Pseudomonadati</taxon>
        <taxon>Pseudomonadota</taxon>
        <taxon>Alphaproteobacteria</taxon>
        <taxon>Acetobacterales</taxon>
        <taxon>Roseomonadaceae</taxon>
        <taxon>Roseomonas</taxon>
    </lineage>
</organism>
<dbReference type="NCBIfam" id="TIGR01910">
    <property type="entry name" value="DapE-ArgE"/>
    <property type="match status" value="1"/>
</dbReference>
<evidence type="ECO:0000256" key="7">
    <source>
        <dbReference type="ARBA" id="ARBA00023285"/>
    </source>
</evidence>
<evidence type="ECO:0000256" key="5">
    <source>
        <dbReference type="ARBA" id="ARBA00022801"/>
    </source>
</evidence>
<evidence type="ECO:0000259" key="8">
    <source>
        <dbReference type="Pfam" id="PF07687"/>
    </source>
</evidence>
<dbReference type="Gene3D" id="3.30.70.360">
    <property type="match status" value="1"/>
</dbReference>
<keyword evidence="10" id="KW-1185">Reference proteome</keyword>
<evidence type="ECO:0000313" key="10">
    <source>
        <dbReference type="Proteomes" id="UP000223527"/>
    </source>
</evidence>
<dbReference type="InterPro" id="IPR010182">
    <property type="entry name" value="ArgE/DapE"/>
</dbReference>
<protein>
    <submittedName>
        <fullName evidence="9">Peptidase M20</fullName>
    </submittedName>
</protein>
<evidence type="ECO:0000256" key="2">
    <source>
        <dbReference type="ARBA" id="ARBA00001947"/>
    </source>
</evidence>
<dbReference type="InterPro" id="IPR002933">
    <property type="entry name" value="Peptidase_M20"/>
</dbReference>
<comment type="cofactor">
    <cofactor evidence="1">
        <name>Co(2+)</name>
        <dbReference type="ChEBI" id="CHEBI:48828"/>
    </cofactor>
</comment>
<name>A0A2C7AHB1_9PROT</name>
<proteinExistence type="inferred from homology"/>
<keyword evidence="6" id="KW-0862">Zinc</keyword>
<accession>A0A2C7AHB1</accession>
<dbReference type="NCBIfam" id="NF005306">
    <property type="entry name" value="PRK06837.1"/>
    <property type="match status" value="1"/>
</dbReference>
<dbReference type="GO" id="GO:0016787">
    <property type="term" value="F:hydrolase activity"/>
    <property type="evidence" value="ECO:0007669"/>
    <property type="project" value="UniProtKB-KW"/>
</dbReference>
<keyword evidence="4" id="KW-0479">Metal-binding</keyword>
<dbReference type="SUPFAM" id="SSF55031">
    <property type="entry name" value="Bacterial exopeptidase dimerisation domain"/>
    <property type="match status" value="1"/>
</dbReference>
<keyword evidence="5" id="KW-0378">Hydrolase</keyword>
<sequence>MSTLDSGIRRAILDAVQALEGEAVAALERLVRCPSTLGNEASALDEMARNYQSLGLDPIRIPTVPERLASHPGFSPPLISYAGRDNVAAVFKPRERKGRSLVLQGHVDVVPEGAADIWATPPYEPSIRDGRMYGRGAGDMKAGDISNVMAFRALQLAGLQPAAEVQFHSVIEEECTGNGALACMLALPKCDAVIIPEPGPGVEGLYTAEVGVIWAWVTVTGRPVHVRDMQAGVNAIEAAYVISQRFKAYESEMNRAENIHSSFFGVNHPVNVNFGTVQGGEWNSSVPTRTKIGLRVGIMVGNTAKKVKADIERLVAEAAADERLRGTRVELEFAGFMADPCVFDKEAPIVRMVQRHFAEANGRELRDYPASGLTDGRFFQIYQDTPVACFGPDADSIHGIDESVGLDSFHATTRTIALTMAEWCGVEKA</sequence>
<dbReference type="PANTHER" id="PTHR43808">
    <property type="entry name" value="ACETYLORNITHINE DEACETYLASE"/>
    <property type="match status" value="1"/>
</dbReference>
<evidence type="ECO:0000313" key="9">
    <source>
        <dbReference type="EMBL" id="PHK96875.1"/>
    </source>
</evidence>
<dbReference type="PANTHER" id="PTHR43808:SF25">
    <property type="entry name" value="PEPTIDASE M20 DIMERISATION DOMAIN-CONTAINING PROTEIN"/>
    <property type="match status" value="1"/>
</dbReference>
<dbReference type="InterPro" id="IPR036264">
    <property type="entry name" value="Bact_exopeptidase_dim_dom"/>
</dbReference>
<evidence type="ECO:0000256" key="1">
    <source>
        <dbReference type="ARBA" id="ARBA00001941"/>
    </source>
</evidence>
<comment type="caution">
    <text evidence="9">The sequence shown here is derived from an EMBL/GenBank/DDBJ whole genome shotgun (WGS) entry which is preliminary data.</text>
</comment>
<dbReference type="GO" id="GO:0046872">
    <property type="term" value="F:metal ion binding"/>
    <property type="evidence" value="ECO:0007669"/>
    <property type="project" value="UniProtKB-KW"/>
</dbReference>
<dbReference type="Proteomes" id="UP000223527">
    <property type="component" value="Unassembled WGS sequence"/>
</dbReference>
<comment type="cofactor">
    <cofactor evidence="2">
        <name>Zn(2+)</name>
        <dbReference type="ChEBI" id="CHEBI:29105"/>
    </cofactor>
</comment>
<dbReference type="SUPFAM" id="SSF53187">
    <property type="entry name" value="Zn-dependent exopeptidases"/>
    <property type="match status" value="1"/>
</dbReference>
<reference evidence="9 10" key="1">
    <citation type="submission" date="2017-10" db="EMBL/GenBank/DDBJ databases">
        <authorList>
            <person name="Banno H."/>
            <person name="Chua N.-H."/>
        </authorList>
    </citation>
    <scope>NUCLEOTIDE SEQUENCE [LARGE SCALE GENOMIC DNA]</scope>
    <source>
        <strain evidence="9 10">YW11</strain>
    </source>
</reference>
<dbReference type="Pfam" id="PF07687">
    <property type="entry name" value="M20_dimer"/>
    <property type="match status" value="1"/>
</dbReference>
<dbReference type="InterPro" id="IPR050072">
    <property type="entry name" value="Peptidase_M20A"/>
</dbReference>
<dbReference type="EMBL" id="PDNU01000001">
    <property type="protein sequence ID" value="PHK96875.1"/>
    <property type="molecule type" value="Genomic_DNA"/>
</dbReference>
<dbReference type="OrthoDB" id="9809784at2"/>
<gene>
    <name evidence="9" type="ORF">CR162_00430</name>
</gene>
<dbReference type="Pfam" id="PF01546">
    <property type="entry name" value="Peptidase_M20"/>
    <property type="match status" value="1"/>
</dbReference>
<keyword evidence="7" id="KW-0170">Cobalt</keyword>
<dbReference type="InterPro" id="IPR011650">
    <property type="entry name" value="Peptidase_M20_dimer"/>
</dbReference>
<comment type="similarity">
    <text evidence="3">Belongs to the peptidase M20A family.</text>
</comment>
<evidence type="ECO:0000256" key="6">
    <source>
        <dbReference type="ARBA" id="ARBA00022833"/>
    </source>
</evidence>
<dbReference type="RefSeq" id="WP_099093564.1">
    <property type="nucleotide sequence ID" value="NZ_PDNU01000001.1"/>
</dbReference>